<dbReference type="AlphaFoldDB" id="A0A1R3KPI0"/>
<name>A0A1R3KPI0_9ROSI</name>
<evidence type="ECO:0000313" key="1">
    <source>
        <dbReference type="EMBL" id="OMP08992.1"/>
    </source>
</evidence>
<keyword evidence="2" id="KW-1185">Reference proteome</keyword>
<dbReference type="EMBL" id="AWUE01012516">
    <property type="protein sequence ID" value="OMP08992.1"/>
    <property type="molecule type" value="Genomic_DNA"/>
</dbReference>
<dbReference type="Proteomes" id="UP000187203">
    <property type="component" value="Unassembled WGS sequence"/>
</dbReference>
<accession>A0A1R3KPI0</accession>
<evidence type="ECO:0000313" key="2">
    <source>
        <dbReference type="Proteomes" id="UP000187203"/>
    </source>
</evidence>
<reference evidence="2" key="1">
    <citation type="submission" date="2013-09" db="EMBL/GenBank/DDBJ databases">
        <title>Corchorus olitorius genome sequencing.</title>
        <authorList>
            <person name="Alam M."/>
            <person name="Haque M.S."/>
            <person name="Islam M.S."/>
            <person name="Emdad E.M."/>
            <person name="Islam M.M."/>
            <person name="Ahmed B."/>
            <person name="Halim A."/>
            <person name="Hossen Q.M.M."/>
            <person name="Hossain M.Z."/>
            <person name="Ahmed R."/>
            <person name="Khan M.M."/>
            <person name="Islam R."/>
            <person name="Rashid M.M."/>
            <person name="Khan S.A."/>
            <person name="Rahman M.S."/>
            <person name="Alam M."/>
            <person name="Yahiya A.S."/>
            <person name="Khan M.S."/>
            <person name="Azam M.S."/>
            <person name="Haque T."/>
            <person name="Lashkar M.Z.H."/>
            <person name="Akhand A.I."/>
            <person name="Morshed G."/>
            <person name="Roy S."/>
            <person name="Uddin K.S."/>
            <person name="Rabeya T."/>
            <person name="Hossain A.S."/>
            <person name="Chowdhury A."/>
            <person name="Snigdha A.R."/>
            <person name="Mortoza M.S."/>
            <person name="Matin S.A."/>
            <person name="Hoque S.M.E."/>
            <person name="Islam M.K."/>
            <person name="Roy D.K."/>
            <person name="Haider R."/>
            <person name="Moosa M.M."/>
            <person name="Elias S.M."/>
            <person name="Hasan A.M."/>
            <person name="Jahan S."/>
            <person name="Shafiuddin M."/>
            <person name="Mahmood N."/>
            <person name="Shommy N.S."/>
        </authorList>
    </citation>
    <scope>NUCLEOTIDE SEQUENCE [LARGE SCALE GENOMIC DNA]</scope>
    <source>
        <strain evidence="2">cv. O-4</strain>
    </source>
</reference>
<comment type="caution">
    <text evidence="1">The sequence shown here is derived from an EMBL/GenBank/DDBJ whole genome shotgun (WGS) entry which is preliminary data.</text>
</comment>
<gene>
    <name evidence="1" type="ORF">COLO4_05915</name>
</gene>
<protein>
    <submittedName>
        <fullName evidence="1">Uncharacterized protein</fullName>
    </submittedName>
</protein>
<proteinExistence type="predicted"/>
<organism evidence="1 2">
    <name type="scientific">Corchorus olitorius</name>
    <dbReference type="NCBI Taxonomy" id="93759"/>
    <lineage>
        <taxon>Eukaryota</taxon>
        <taxon>Viridiplantae</taxon>
        <taxon>Streptophyta</taxon>
        <taxon>Embryophyta</taxon>
        <taxon>Tracheophyta</taxon>
        <taxon>Spermatophyta</taxon>
        <taxon>Magnoliopsida</taxon>
        <taxon>eudicotyledons</taxon>
        <taxon>Gunneridae</taxon>
        <taxon>Pentapetalae</taxon>
        <taxon>rosids</taxon>
        <taxon>malvids</taxon>
        <taxon>Malvales</taxon>
        <taxon>Malvaceae</taxon>
        <taxon>Grewioideae</taxon>
        <taxon>Apeibeae</taxon>
        <taxon>Corchorus</taxon>
    </lineage>
</organism>
<sequence length="57" mass="6383">MGSSQQLQASIKCAKCTIYTQLCMKALDILQIGGVAVQKLKLWWSRVPLDLGVSRRF</sequence>